<proteinExistence type="inferred from homology"/>
<gene>
    <name evidence="11 12" type="primary">atpB</name>
    <name evidence="12" type="ORF">Cspa_c06200</name>
</gene>
<dbReference type="InterPro" id="IPR023011">
    <property type="entry name" value="ATP_synth_F0_asu_AS"/>
</dbReference>
<evidence type="ECO:0000256" key="5">
    <source>
        <dbReference type="ARBA" id="ARBA00022692"/>
    </source>
</evidence>
<keyword evidence="11" id="KW-1003">Cell membrane</keyword>
<reference evidence="12 13" key="1">
    <citation type="submission" date="2013-02" db="EMBL/GenBank/DDBJ databases">
        <title>Genome sequence of Clostridium saccharoperbutylacetonicum N1-4(HMT).</title>
        <authorList>
            <person name="Poehlein A."/>
            <person name="Daniel R."/>
        </authorList>
    </citation>
    <scope>NUCLEOTIDE SEQUENCE [LARGE SCALE GENOMIC DNA]</scope>
    <source>
        <strain evidence="13">N1-4(HMT)</strain>
    </source>
</reference>
<feature type="transmembrane region" description="Helical" evidence="11">
    <location>
        <begin position="157"/>
        <end position="182"/>
    </location>
</feature>
<evidence type="ECO:0000313" key="13">
    <source>
        <dbReference type="Proteomes" id="UP000011728"/>
    </source>
</evidence>
<evidence type="ECO:0000256" key="4">
    <source>
        <dbReference type="ARBA" id="ARBA00022547"/>
    </source>
</evidence>
<dbReference type="InterPro" id="IPR045082">
    <property type="entry name" value="ATP_syn_F0_a_bact/chloroplast"/>
</dbReference>
<dbReference type="GO" id="GO:0005886">
    <property type="term" value="C:plasma membrane"/>
    <property type="evidence" value="ECO:0007669"/>
    <property type="project" value="UniProtKB-SubCell"/>
</dbReference>
<name>M1MS47_9CLOT</name>
<dbReference type="HOGENOM" id="CLU_041018_2_0_9"/>
<dbReference type="Pfam" id="PF00119">
    <property type="entry name" value="ATP-synt_A"/>
    <property type="match status" value="1"/>
</dbReference>
<keyword evidence="7 11" id="KW-1133">Transmembrane helix</keyword>
<dbReference type="HAMAP" id="MF_01393">
    <property type="entry name" value="ATP_synth_a_bact"/>
    <property type="match status" value="1"/>
</dbReference>
<feature type="transmembrane region" description="Helical" evidence="11">
    <location>
        <begin position="81"/>
        <end position="104"/>
    </location>
</feature>
<keyword evidence="4 11" id="KW-0138">CF(0)</keyword>
<evidence type="ECO:0000256" key="3">
    <source>
        <dbReference type="ARBA" id="ARBA00022448"/>
    </source>
</evidence>
<dbReference type="STRING" id="36745.CLSAP_06210"/>
<dbReference type="SUPFAM" id="SSF81336">
    <property type="entry name" value="F1F0 ATP synthase subunit A"/>
    <property type="match status" value="1"/>
</dbReference>
<dbReference type="eggNOG" id="COG0356">
    <property type="taxonomic scope" value="Bacteria"/>
</dbReference>
<dbReference type="Gene3D" id="1.20.120.220">
    <property type="entry name" value="ATP synthase, F0 complex, subunit A"/>
    <property type="match status" value="1"/>
</dbReference>
<protein>
    <recommendedName>
        <fullName evidence="11">ATP synthase subunit a</fullName>
    </recommendedName>
    <alternativeName>
        <fullName evidence="11">ATP synthase F0 sector subunit a</fullName>
    </alternativeName>
    <alternativeName>
        <fullName evidence="11">F-ATPase subunit 6</fullName>
    </alternativeName>
</protein>
<dbReference type="PROSITE" id="PS00449">
    <property type="entry name" value="ATPASE_A"/>
    <property type="match status" value="1"/>
</dbReference>
<sequence>MFRLKELIPIFSPEIFGITIDITASIIVEWVVILILGIGAFLLTRNLKLKDPSKTQSALEKVYQSIRDLLVSVMGEEYESFLPYIGTLMIYLLILNFTGLIGIAPPTSDLSVTASFAIVTFLVVNLNAIKKHGILSYGKGLLHPYAFMLPINIMERFVLLVSLSLRLFGNMVAAVIILDLIYEQLGHIAMLAQLGTPIFLHGYFDLFDGGIQMLVFSMLTMINIKVTADH</sequence>
<evidence type="ECO:0000256" key="2">
    <source>
        <dbReference type="ARBA" id="ARBA00006810"/>
    </source>
</evidence>
<dbReference type="PATRIC" id="fig|931276.5.peg.582"/>
<dbReference type="EMBL" id="CP004121">
    <property type="protein sequence ID" value="AGF54412.1"/>
    <property type="molecule type" value="Genomic_DNA"/>
</dbReference>
<comment type="similarity">
    <text evidence="2 11">Belongs to the ATPase A chain family.</text>
</comment>
<feature type="transmembrane region" description="Helical" evidence="11">
    <location>
        <begin position="15"/>
        <end position="44"/>
    </location>
</feature>
<keyword evidence="6 11" id="KW-0375">Hydrogen ion transport</keyword>
<evidence type="ECO:0000256" key="11">
    <source>
        <dbReference type="HAMAP-Rule" id="MF_01393"/>
    </source>
</evidence>
<keyword evidence="13" id="KW-1185">Reference proteome</keyword>
<organism evidence="12 13">
    <name type="scientific">Clostridium saccharoperbutylacetonicum N1-4(HMT)</name>
    <dbReference type="NCBI Taxonomy" id="931276"/>
    <lineage>
        <taxon>Bacteria</taxon>
        <taxon>Bacillati</taxon>
        <taxon>Bacillota</taxon>
        <taxon>Clostridia</taxon>
        <taxon>Eubacteriales</taxon>
        <taxon>Clostridiaceae</taxon>
        <taxon>Clostridium</taxon>
    </lineage>
</organism>
<dbReference type="OrthoDB" id="9789241at2"/>
<comment type="function">
    <text evidence="11">Key component of the proton channel; it plays a direct role in the translocation of protons across the membrane.</text>
</comment>
<evidence type="ECO:0000313" key="12">
    <source>
        <dbReference type="EMBL" id="AGF54412.1"/>
    </source>
</evidence>
<evidence type="ECO:0000256" key="7">
    <source>
        <dbReference type="ARBA" id="ARBA00022989"/>
    </source>
</evidence>
<evidence type="ECO:0000256" key="6">
    <source>
        <dbReference type="ARBA" id="ARBA00022781"/>
    </source>
</evidence>
<keyword evidence="8 11" id="KW-0406">Ion transport</keyword>
<dbReference type="CDD" id="cd00310">
    <property type="entry name" value="ATP-synt_Fo_a_6"/>
    <property type="match status" value="1"/>
</dbReference>
<evidence type="ECO:0000256" key="9">
    <source>
        <dbReference type="ARBA" id="ARBA00023136"/>
    </source>
</evidence>
<dbReference type="PANTHER" id="PTHR42823">
    <property type="entry name" value="ATP SYNTHASE SUBUNIT A, CHLOROPLASTIC"/>
    <property type="match status" value="1"/>
</dbReference>
<dbReference type="NCBIfam" id="NF004484">
    <property type="entry name" value="PRK05815.3-2"/>
    <property type="match status" value="1"/>
</dbReference>
<comment type="subcellular location">
    <subcellularLocation>
        <location evidence="11">Cell membrane</location>
        <topology evidence="11">Multi-pass membrane protein</topology>
    </subcellularLocation>
    <subcellularLocation>
        <location evidence="1">Membrane</location>
        <topology evidence="1">Multi-pass membrane protein</topology>
    </subcellularLocation>
</comment>
<dbReference type="GO" id="GO:0045259">
    <property type="term" value="C:proton-transporting ATP synthase complex"/>
    <property type="evidence" value="ECO:0007669"/>
    <property type="project" value="UniProtKB-KW"/>
</dbReference>
<dbReference type="Proteomes" id="UP000011728">
    <property type="component" value="Chromosome"/>
</dbReference>
<dbReference type="PRINTS" id="PR00123">
    <property type="entry name" value="ATPASEA"/>
</dbReference>
<accession>M1MS47</accession>
<dbReference type="AlphaFoldDB" id="M1MS47"/>
<evidence type="ECO:0000256" key="10">
    <source>
        <dbReference type="ARBA" id="ARBA00023310"/>
    </source>
</evidence>
<evidence type="ECO:0000256" key="1">
    <source>
        <dbReference type="ARBA" id="ARBA00004141"/>
    </source>
</evidence>
<feature type="transmembrane region" description="Helical" evidence="11">
    <location>
        <begin position="110"/>
        <end position="129"/>
    </location>
</feature>
<feature type="transmembrane region" description="Helical" evidence="11">
    <location>
        <begin position="202"/>
        <end position="224"/>
    </location>
</feature>
<dbReference type="PANTHER" id="PTHR42823:SF3">
    <property type="entry name" value="ATP SYNTHASE SUBUNIT A, CHLOROPLASTIC"/>
    <property type="match status" value="1"/>
</dbReference>
<keyword evidence="9 11" id="KW-0472">Membrane</keyword>
<dbReference type="InterPro" id="IPR000568">
    <property type="entry name" value="ATP_synth_F0_asu"/>
</dbReference>
<evidence type="ECO:0000256" key="8">
    <source>
        <dbReference type="ARBA" id="ARBA00023065"/>
    </source>
</evidence>
<dbReference type="KEGG" id="csr:Cspa_c06200"/>
<keyword evidence="3 11" id="KW-0813">Transport</keyword>
<dbReference type="InterPro" id="IPR035908">
    <property type="entry name" value="F0_ATP_A_sf"/>
</dbReference>
<keyword evidence="5 11" id="KW-0812">Transmembrane</keyword>
<dbReference type="GO" id="GO:0042777">
    <property type="term" value="P:proton motive force-driven plasma membrane ATP synthesis"/>
    <property type="evidence" value="ECO:0007669"/>
    <property type="project" value="TreeGrafter"/>
</dbReference>
<dbReference type="GO" id="GO:0046933">
    <property type="term" value="F:proton-transporting ATP synthase activity, rotational mechanism"/>
    <property type="evidence" value="ECO:0007669"/>
    <property type="project" value="UniProtKB-UniRule"/>
</dbReference>
<keyword evidence="10 11" id="KW-0066">ATP synthesis</keyword>